<dbReference type="InterPro" id="IPR013898">
    <property type="entry name" value="Atg43"/>
</dbReference>
<dbReference type="EMBL" id="JAACJP010000017">
    <property type="protein sequence ID" value="KAF5379024.1"/>
    <property type="molecule type" value="Genomic_DNA"/>
</dbReference>
<reference evidence="1 2" key="1">
    <citation type="journal article" date="2020" name="ISME J.">
        <title>Uncovering the hidden diversity of litter-decomposition mechanisms in mushroom-forming fungi.</title>
        <authorList>
            <person name="Floudas D."/>
            <person name="Bentzer J."/>
            <person name="Ahren D."/>
            <person name="Johansson T."/>
            <person name="Persson P."/>
            <person name="Tunlid A."/>
        </authorList>
    </citation>
    <scope>NUCLEOTIDE SEQUENCE [LARGE SCALE GENOMIC DNA]</scope>
    <source>
        <strain evidence="1 2">CBS 661.87</strain>
    </source>
</reference>
<protein>
    <submittedName>
        <fullName evidence="1">Uncharacterized protein</fullName>
    </submittedName>
</protein>
<dbReference type="PANTHER" id="PTHR38699">
    <property type="entry name" value="CHROMOSOME 1, WHOLE GENOME SHOTGUN SEQUENCE"/>
    <property type="match status" value="1"/>
</dbReference>
<dbReference type="Proteomes" id="UP000565441">
    <property type="component" value="Unassembled WGS sequence"/>
</dbReference>
<proteinExistence type="predicted"/>
<dbReference type="GO" id="GO:0140580">
    <property type="term" value="F:mitochondrion autophagosome adaptor activity"/>
    <property type="evidence" value="ECO:0007669"/>
    <property type="project" value="InterPro"/>
</dbReference>
<accession>A0A8H5H993</accession>
<dbReference type="GO" id="GO:0000423">
    <property type="term" value="P:mitophagy"/>
    <property type="evidence" value="ECO:0007669"/>
    <property type="project" value="InterPro"/>
</dbReference>
<name>A0A8H5H993_9AGAR</name>
<dbReference type="OrthoDB" id="2430343at2759"/>
<gene>
    <name evidence="1" type="ORF">D9615_006071</name>
</gene>
<evidence type="ECO:0000313" key="2">
    <source>
        <dbReference type="Proteomes" id="UP000565441"/>
    </source>
</evidence>
<dbReference type="Pfam" id="PF08589">
    <property type="entry name" value="ATG43"/>
    <property type="match status" value="1"/>
</dbReference>
<sequence>MAARPPFVLHQPTHHHLRHAGEHDAHPHQARLPAIPDLRFEHSYLRSIQRYVTIHRRQPSDSVLGEKEESLRQLSTTSSNISSEVIDIQWGRVAWITTRDQIISPLLQGALWALASYFLTPFSAQLGTRVGKFARSNLSLPKEGSGVGWLRGWVSGLGASGTSVAATRRQ</sequence>
<dbReference type="AlphaFoldDB" id="A0A8H5H993"/>
<dbReference type="PANTHER" id="PTHR38699:SF1">
    <property type="entry name" value="MITOPHAGY RECEPTOR ATG43"/>
    <property type="match status" value="1"/>
</dbReference>
<evidence type="ECO:0000313" key="1">
    <source>
        <dbReference type="EMBL" id="KAF5379024.1"/>
    </source>
</evidence>
<keyword evidence="2" id="KW-1185">Reference proteome</keyword>
<organism evidence="1 2">
    <name type="scientific">Tricholomella constricta</name>
    <dbReference type="NCBI Taxonomy" id="117010"/>
    <lineage>
        <taxon>Eukaryota</taxon>
        <taxon>Fungi</taxon>
        <taxon>Dikarya</taxon>
        <taxon>Basidiomycota</taxon>
        <taxon>Agaricomycotina</taxon>
        <taxon>Agaricomycetes</taxon>
        <taxon>Agaricomycetidae</taxon>
        <taxon>Agaricales</taxon>
        <taxon>Tricholomatineae</taxon>
        <taxon>Lyophyllaceae</taxon>
        <taxon>Tricholomella</taxon>
    </lineage>
</organism>
<comment type="caution">
    <text evidence="1">The sequence shown here is derived from an EMBL/GenBank/DDBJ whole genome shotgun (WGS) entry which is preliminary data.</text>
</comment>